<evidence type="ECO:0000259" key="6">
    <source>
        <dbReference type="PROSITE" id="PS50110"/>
    </source>
</evidence>
<dbReference type="Pfam" id="PF00072">
    <property type="entry name" value="Response_reg"/>
    <property type="match status" value="1"/>
</dbReference>
<dbReference type="SMART" id="SM00448">
    <property type="entry name" value="REC"/>
    <property type="match status" value="1"/>
</dbReference>
<keyword evidence="8" id="KW-0808">Transferase</keyword>
<evidence type="ECO:0000313" key="9">
    <source>
        <dbReference type="Proteomes" id="UP000182894"/>
    </source>
</evidence>
<dbReference type="SUPFAM" id="SSF47384">
    <property type="entry name" value="Homodimeric domain of signal transducing histidine kinase"/>
    <property type="match status" value="1"/>
</dbReference>
<dbReference type="PROSITE" id="PS50112">
    <property type="entry name" value="PAS"/>
    <property type="match status" value="1"/>
</dbReference>
<keyword evidence="9" id="KW-1185">Reference proteome</keyword>
<dbReference type="InterPro" id="IPR011006">
    <property type="entry name" value="CheY-like_superfamily"/>
</dbReference>
<dbReference type="SUPFAM" id="SSF55785">
    <property type="entry name" value="PYP-like sensor domain (PAS domain)"/>
    <property type="match status" value="2"/>
</dbReference>
<gene>
    <name evidence="8" type="ORF">SAMN05216605_105282</name>
</gene>
<dbReference type="InterPro" id="IPR036890">
    <property type="entry name" value="HATPase_C_sf"/>
</dbReference>
<evidence type="ECO:0000256" key="3">
    <source>
        <dbReference type="ARBA" id="ARBA00022553"/>
    </source>
</evidence>
<dbReference type="Gene3D" id="3.40.50.2300">
    <property type="match status" value="1"/>
</dbReference>
<dbReference type="Gene3D" id="3.30.450.20">
    <property type="entry name" value="PAS domain"/>
    <property type="match status" value="2"/>
</dbReference>
<evidence type="ECO:0000259" key="7">
    <source>
        <dbReference type="PROSITE" id="PS50112"/>
    </source>
</evidence>
<dbReference type="InterPro" id="IPR005467">
    <property type="entry name" value="His_kinase_dom"/>
</dbReference>
<dbReference type="PRINTS" id="PR00344">
    <property type="entry name" value="BCTRLSENSOR"/>
</dbReference>
<feature type="modified residue" description="4-aspartylphosphate" evidence="4">
    <location>
        <position position="620"/>
    </location>
</feature>
<dbReference type="CDD" id="cd16919">
    <property type="entry name" value="HATPase_CckA-like"/>
    <property type="match status" value="1"/>
</dbReference>
<dbReference type="Proteomes" id="UP000182894">
    <property type="component" value="Unassembled WGS sequence"/>
</dbReference>
<dbReference type="GO" id="GO:0000155">
    <property type="term" value="F:phosphorelay sensor kinase activity"/>
    <property type="evidence" value="ECO:0007669"/>
    <property type="project" value="InterPro"/>
</dbReference>
<dbReference type="InterPro" id="IPR013655">
    <property type="entry name" value="PAS_fold_3"/>
</dbReference>
<dbReference type="SMART" id="SM00388">
    <property type="entry name" value="HisKA"/>
    <property type="match status" value="1"/>
</dbReference>
<dbReference type="PANTHER" id="PTHR43065">
    <property type="entry name" value="SENSOR HISTIDINE KINASE"/>
    <property type="match status" value="1"/>
</dbReference>
<keyword evidence="8" id="KW-0418">Kinase</keyword>
<dbReference type="Gene3D" id="3.30.565.10">
    <property type="entry name" value="Histidine kinase-like ATPase, C-terminal domain"/>
    <property type="match status" value="1"/>
</dbReference>
<accession>A0A1G8B596</accession>
<dbReference type="InterPro" id="IPR035965">
    <property type="entry name" value="PAS-like_dom_sf"/>
</dbReference>
<dbReference type="Pfam" id="PF02518">
    <property type="entry name" value="HATPase_c"/>
    <property type="match status" value="1"/>
</dbReference>
<evidence type="ECO:0000256" key="2">
    <source>
        <dbReference type="ARBA" id="ARBA00012438"/>
    </source>
</evidence>
<dbReference type="PANTHER" id="PTHR43065:SF42">
    <property type="entry name" value="TWO-COMPONENT SENSOR PPRA"/>
    <property type="match status" value="1"/>
</dbReference>
<dbReference type="InterPro" id="IPR000014">
    <property type="entry name" value="PAS"/>
</dbReference>
<dbReference type="InterPro" id="IPR003661">
    <property type="entry name" value="HisK_dim/P_dom"/>
</dbReference>
<dbReference type="InterPro" id="IPR036097">
    <property type="entry name" value="HisK_dim/P_sf"/>
</dbReference>
<organism evidence="8 9">
    <name type="scientific">Pseudomonas abietaniphila</name>
    <dbReference type="NCBI Taxonomy" id="89065"/>
    <lineage>
        <taxon>Bacteria</taxon>
        <taxon>Pseudomonadati</taxon>
        <taxon>Pseudomonadota</taxon>
        <taxon>Gammaproteobacteria</taxon>
        <taxon>Pseudomonadales</taxon>
        <taxon>Pseudomonadaceae</taxon>
        <taxon>Pseudomonas</taxon>
    </lineage>
</organism>
<dbReference type="CDD" id="cd00082">
    <property type="entry name" value="HisKA"/>
    <property type="match status" value="1"/>
</dbReference>
<dbReference type="InterPro" id="IPR001789">
    <property type="entry name" value="Sig_transdc_resp-reg_receiver"/>
</dbReference>
<dbReference type="InterPro" id="IPR003594">
    <property type="entry name" value="HATPase_dom"/>
</dbReference>
<evidence type="ECO:0000313" key="8">
    <source>
        <dbReference type="EMBL" id="SDH28314.1"/>
    </source>
</evidence>
<dbReference type="NCBIfam" id="TIGR00229">
    <property type="entry name" value="sensory_box"/>
    <property type="match status" value="1"/>
</dbReference>
<dbReference type="AlphaFoldDB" id="A0A1G8B596"/>
<dbReference type="RefSeq" id="WP_074752790.1">
    <property type="nucleotide sequence ID" value="NZ_FNCO01000005.1"/>
</dbReference>
<sequence length="688" mass="75796">MTRYPRFPAGDSEAGRALTAIDWSTTTLGPMQAWPAALKIHLNLILNSPESMYLLWGPDLLFFHNDAYAPILGPRLNQAMGARVDELWSDVWSQVKPYAEDALRGIPYECEDLPLTMARYGETEHTWWSFTFSPLIDENNEVVGLLCVTNETTRRVLDQRALKASEQSRLDLIADLERKVIERAHQRGLTWQVSPDLLSVMTSQGHFETTNPAWRQTLGWSEDELSGFTFIDLLHPDDVARSQVALNTLSSNHPVLNLEIRYRHKDGRYRWLSWVAVPESGKLYCSARDITTEKQQAQALRTAEEALRQSHKMDAVGQLTGGLAHDFNNLLMGVSGNLELLKHRVAKGRTEHLDRYIDAALEGSRRAAALTHRLLAFSRRQTLDPKLTDVDHLVDGMAELIRRTVGPSIAMDVLATQGLWSTLVDPPQLENALLNLCLNARDAMPDGGQLLIETSNRHLDADEARALDLPAGDYVALCVSDNGSGMTDEVLKRAFDPFFTTKPIGMGTGLGLSMIYGFARQSGGGVHIDSTPGRGTRVCIYVPACNESAPIANDPPDHRELPDRTAGGETVLVVDDEPAVRALVAEALTDQGYRVLEADRGAVALDILRTRQTIDLLVSDVGLPGGMNGRQLADAARSLRPGLKVLFVTGYAENAALGNGQLEPGMHVLTKPFSIPSLSERVKGLLEE</sequence>
<feature type="domain" description="Response regulatory" evidence="6">
    <location>
        <begin position="570"/>
        <end position="686"/>
    </location>
</feature>
<feature type="domain" description="PAS" evidence="7">
    <location>
        <begin position="200"/>
        <end position="253"/>
    </location>
</feature>
<reference evidence="9" key="1">
    <citation type="submission" date="2016-10" db="EMBL/GenBank/DDBJ databases">
        <authorList>
            <person name="Varghese N."/>
            <person name="Submissions S."/>
        </authorList>
    </citation>
    <scope>NUCLEOTIDE SEQUENCE [LARGE SCALE GENOMIC DNA]</scope>
    <source>
        <strain evidence="9">ATCC 700689</strain>
    </source>
</reference>
<proteinExistence type="predicted"/>
<evidence type="ECO:0000256" key="1">
    <source>
        <dbReference type="ARBA" id="ARBA00000085"/>
    </source>
</evidence>
<name>A0A1G8B596_9PSED</name>
<dbReference type="CDD" id="cd00130">
    <property type="entry name" value="PAS"/>
    <property type="match status" value="1"/>
</dbReference>
<dbReference type="SMART" id="SM00387">
    <property type="entry name" value="HATPase_c"/>
    <property type="match status" value="1"/>
</dbReference>
<dbReference type="EC" id="2.7.13.3" evidence="2"/>
<dbReference type="SMART" id="SM00091">
    <property type="entry name" value="PAS"/>
    <property type="match status" value="1"/>
</dbReference>
<dbReference type="PROSITE" id="PS50109">
    <property type="entry name" value="HIS_KIN"/>
    <property type="match status" value="1"/>
</dbReference>
<evidence type="ECO:0000256" key="4">
    <source>
        <dbReference type="PROSITE-ProRule" id="PRU00169"/>
    </source>
</evidence>
<dbReference type="SUPFAM" id="SSF55874">
    <property type="entry name" value="ATPase domain of HSP90 chaperone/DNA topoisomerase II/histidine kinase"/>
    <property type="match status" value="1"/>
</dbReference>
<dbReference type="SUPFAM" id="SSF52172">
    <property type="entry name" value="CheY-like"/>
    <property type="match status" value="1"/>
</dbReference>
<dbReference type="EMBL" id="FNCO01000005">
    <property type="protein sequence ID" value="SDH28314.1"/>
    <property type="molecule type" value="Genomic_DNA"/>
</dbReference>
<comment type="catalytic activity">
    <reaction evidence="1">
        <text>ATP + protein L-histidine = ADP + protein N-phospho-L-histidine.</text>
        <dbReference type="EC" id="2.7.13.3"/>
    </reaction>
</comment>
<dbReference type="STRING" id="89065.SAMN05216605_105282"/>
<dbReference type="Pfam" id="PF08447">
    <property type="entry name" value="PAS_3"/>
    <property type="match status" value="1"/>
</dbReference>
<dbReference type="Pfam" id="PF00512">
    <property type="entry name" value="HisKA"/>
    <property type="match status" value="1"/>
</dbReference>
<protein>
    <recommendedName>
        <fullName evidence="2">histidine kinase</fullName>
        <ecNumber evidence="2">2.7.13.3</ecNumber>
    </recommendedName>
</protein>
<keyword evidence="3 4" id="KW-0597">Phosphoprotein</keyword>
<evidence type="ECO:0000259" key="5">
    <source>
        <dbReference type="PROSITE" id="PS50109"/>
    </source>
</evidence>
<dbReference type="InterPro" id="IPR004358">
    <property type="entry name" value="Sig_transdc_His_kin-like_C"/>
</dbReference>
<dbReference type="PROSITE" id="PS50110">
    <property type="entry name" value="RESPONSE_REGULATORY"/>
    <property type="match status" value="1"/>
</dbReference>
<dbReference type="CDD" id="cd18161">
    <property type="entry name" value="REC_hyHK_blue-like"/>
    <property type="match status" value="1"/>
</dbReference>
<dbReference type="Gene3D" id="1.10.287.130">
    <property type="match status" value="1"/>
</dbReference>
<feature type="domain" description="Histidine kinase" evidence="5">
    <location>
        <begin position="322"/>
        <end position="546"/>
    </location>
</feature>